<feature type="non-terminal residue" evidence="2">
    <location>
        <position position="1"/>
    </location>
</feature>
<organism evidence="2">
    <name type="scientific">marine sediment metagenome</name>
    <dbReference type="NCBI Taxonomy" id="412755"/>
    <lineage>
        <taxon>unclassified sequences</taxon>
        <taxon>metagenomes</taxon>
        <taxon>ecological metagenomes</taxon>
    </lineage>
</organism>
<keyword evidence="1" id="KW-0812">Transmembrane</keyword>
<evidence type="ECO:0008006" key="3">
    <source>
        <dbReference type="Google" id="ProtNLM"/>
    </source>
</evidence>
<proteinExistence type="predicted"/>
<reference evidence="2" key="1">
    <citation type="journal article" date="2014" name="Front. Microbiol.">
        <title>High frequency of phylogenetically diverse reductive dehalogenase-homologous genes in deep subseafloor sedimentary metagenomes.</title>
        <authorList>
            <person name="Kawai M."/>
            <person name="Futagami T."/>
            <person name="Toyoda A."/>
            <person name="Takaki Y."/>
            <person name="Nishi S."/>
            <person name="Hori S."/>
            <person name="Arai W."/>
            <person name="Tsubouchi T."/>
            <person name="Morono Y."/>
            <person name="Uchiyama I."/>
            <person name="Ito T."/>
            <person name="Fujiyama A."/>
            <person name="Inagaki F."/>
            <person name="Takami H."/>
        </authorList>
    </citation>
    <scope>NUCLEOTIDE SEQUENCE</scope>
    <source>
        <strain evidence="2">Expedition CK06-06</strain>
    </source>
</reference>
<keyword evidence="1" id="KW-0472">Membrane</keyword>
<dbReference type="SUPFAM" id="SSF56317">
    <property type="entry name" value="Carbon-nitrogen hydrolase"/>
    <property type="match status" value="1"/>
</dbReference>
<dbReference type="InterPro" id="IPR036526">
    <property type="entry name" value="C-N_Hydrolase_sf"/>
</dbReference>
<comment type="caution">
    <text evidence="2">The sequence shown here is derived from an EMBL/GenBank/DDBJ whole genome shotgun (WGS) entry which is preliminary data.</text>
</comment>
<dbReference type="AlphaFoldDB" id="X1VP48"/>
<feature type="transmembrane region" description="Helical" evidence="1">
    <location>
        <begin position="152"/>
        <end position="173"/>
    </location>
</feature>
<keyword evidence="1" id="KW-1133">Transmembrane helix</keyword>
<dbReference type="EMBL" id="BARW01033527">
    <property type="protein sequence ID" value="GAJ10705.1"/>
    <property type="molecule type" value="Genomic_DNA"/>
</dbReference>
<evidence type="ECO:0000256" key="1">
    <source>
        <dbReference type="SAM" id="Phobius"/>
    </source>
</evidence>
<name>X1VP48_9ZZZZ</name>
<gene>
    <name evidence="2" type="ORF">S12H4_52784</name>
</gene>
<protein>
    <recommendedName>
        <fullName evidence="3">CN hydrolase domain-containing protein</fullName>
    </recommendedName>
</protein>
<evidence type="ECO:0000313" key="2">
    <source>
        <dbReference type="EMBL" id="GAJ10705.1"/>
    </source>
</evidence>
<accession>X1VP48</accession>
<sequence length="227" mass="25765">FKDSYGIITPNGSVEIDNLGYHLATIPQYFMNGDILGIFFPTVHSLNTDIGSFGVTDCLESGPPIATWERVRAGAQLLIIPTGGPNVKVFSWSLKTNAILRAVEHKMYVVEVVGDYESSFIIDPYGRVMSDIALEPEIVVGKISFTNERTFYSLYGDVFAWIIVVLLLILIAYNSYLKKKSEFKYCTYCRAKLGKKVMTCEVCGESQIKPPLWKRIVYHEYYEKKRK</sequence>
<dbReference type="Gene3D" id="3.60.110.10">
    <property type="entry name" value="Carbon-nitrogen hydrolase"/>
    <property type="match status" value="1"/>
</dbReference>